<sequence>MCQLKSLESLSLVQCEKLSSLGGLGALASLKDITICYCPKLADSEPPMFDFTDEVQRAEISLSIDRTTLLKVQSLRNLVPFIRELKISYSSEPEMFVGEDRELLWCFKSLKYLSISWCGGLNSLPTELHRLTSLQKLSIHSCWKIHFLPENGLPAPLTELDFRDCNEEFTRQLEKYKLQKNL</sequence>
<gene>
    <name evidence="1" type="ORF">CB5_LOCUS31360</name>
</gene>
<accession>A0A6V7QYE7</accession>
<dbReference type="PANTHER" id="PTHR36766:SF30">
    <property type="entry name" value="TIR-NBS TYPE DISEASE RESISTANCE PROTEIN-RELATED"/>
    <property type="match status" value="1"/>
</dbReference>
<organism evidence="1">
    <name type="scientific">Ananas comosus var. bracteatus</name>
    <name type="common">red pineapple</name>
    <dbReference type="NCBI Taxonomy" id="296719"/>
    <lineage>
        <taxon>Eukaryota</taxon>
        <taxon>Viridiplantae</taxon>
        <taxon>Streptophyta</taxon>
        <taxon>Embryophyta</taxon>
        <taxon>Tracheophyta</taxon>
        <taxon>Spermatophyta</taxon>
        <taxon>Magnoliopsida</taxon>
        <taxon>Liliopsida</taxon>
        <taxon>Poales</taxon>
        <taxon>Bromeliaceae</taxon>
        <taxon>Bromelioideae</taxon>
        <taxon>Ananas</taxon>
    </lineage>
</organism>
<dbReference type="PANTHER" id="PTHR36766">
    <property type="entry name" value="PLANT BROAD-SPECTRUM MILDEW RESISTANCE PROTEIN RPW8"/>
    <property type="match status" value="1"/>
</dbReference>
<dbReference type="Gene3D" id="3.80.10.10">
    <property type="entry name" value="Ribonuclease Inhibitor"/>
    <property type="match status" value="1"/>
</dbReference>
<evidence type="ECO:0000313" key="1">
    <source>
        <dbReference type="EMBL" id="CAD1848149.1"/>
    </source>
</evidence>
<dbReference type="SUPFAM" id="SSF52058">
    <property type="entry name" value="L domain-like"/>
    <property type="match status" value="1"/>
</dbReference>
<dbReference type="InterPro" id="IPR032675">
    <property type="entry name" value="LRR_dom_sf"/>
</dbReference>
<dbReference type="AlphaFoldDB" id="A0A6V7QYE7"/>
<proteinExistence type="predicted"/>
<name>A0A6V7QYE7_ANACO</name>
<dbReference type="EMBL" id="CAJEUB010000070">
    <property type="protein sequence ID" value="CAD1848149.1"/>
    <property type="molecule type" value="Genomic_DNA"/>
</dbReference>
<reference evidence="1" key="1">
    <citation type="submission" date="2020-07" db="EMBL/GenBank/DDBJ databases">
        <authorList>
            <person name="Lin J."/>
        </authorList>
    </citation>
    <scope>NUCLEOTIDE SEQUENCE</scope>
</reference>
<protein>
    <submittedName>
        <fullName evidence="1">Uncharacterized protein</fullName>
    </submittedName>
</protein>